<organism evidence="7 8">
    <name type="scientific">Thioalkalivibrio paradoxus ARh 1</name>
    <dbReference type="NCBI Taxonomy" id="713585"/>
    <lineage>
        <taxon>Bacteria</taxon>
        <taxon>Pseudomonadati</taxon>
        <taxon>Pseudomonadota</taxon>
        <taxon>Gammaproteobacteria</taxon>
        <taxon>Chromatiales</taxon>
        <taxon>Ectothiorhodospiraceae</taxon>
        <taxon>Thioalkalivibrio</taxon>
    </lineage>
</organism>
<feature type="binding site" evidence="5">
    <location>
        <begin position="11"/>
        <end position="16"/>
    </location>
    <ligand>
        <name>ATP</name>
        <dbReference type="ChEBI" id="CHEBI:30616"/>
    </ligand>
</feature>
<evidence type="ECO:0000256" key="1">
    <source>
        <dbReference type="ARBA" id="ARBA00009018"/>
    </source>
</evidence>
<dbReference type="SUPFAM" id="SSF52540">
    <property type="entry name" value="P-loop containing nucleoside triphosphate hydrolases"/>
    <property type="match status" value="1"/>
</dbReference>
<keyword evidence="5" id="KW-0808">Transferase</keyword>
<dbReference type="GO" id="GO:0015937">
    <property type="term" value="P:coenzyme A biosynthetic process"/>
    <property type="evidence" value="ECO:0007669"/>
    <property type="project" value="UniProtKB-UniRule"/>
</dbReference>
<dbReference type="STRING" id="713585.THITH_14400"/>
<dbReference type="Gene3D" id="3.40.50.300">
    <property type="entry name" value="P-loop containing nucleotide triphosphate hydrolases"/>
    <property type="match status" value="1"/>
</dbReference>
<dbReference type="KEGG" id="tti:THITH_14400"/>
<dbReference type="PANTHER" id="PTHR10695:SF46">
    <property type="entry name" value="BIFUNCTIONAL COENZYME A SYNTHASE-RELATED"/>
    <property type="match status" value="1"/>
</dbReference>
<evidence type="ECO:0000256" key="5">
    <source>
        <dbReference type="HAMAP-Rule" id="MF_00376"/>
    </source>
</evidence>
<dbReference type="GO" id="GO:0004140">
    <property type="term" value="F:dephospho-CoA kinase activity"/>
    <property type="evidence" value="ECO:0007669"/>
    <property type="project" value="UniProtKB-UniRule"/>
</dbReference>
<evidence type="ECO:0000256" key="2">
    <source>
        <dbReference type="ARBA" id="ARBA00022741"/>
    </source>
</evidence>
<dbReference type="AlphaFoldDB" id="W0DQK5"/>
<dbReference type="PANTHER" id="PTHR10695">
    <property type="entry name" value="DEPHOSPHO-COA KINASE-RELATED"/>
    <property type="match status" value="1"/>
</dbReference>
<dbReference type="Proteomes" id="UP000005289">
    <property type="component" value="Chromosome"/>
</dbReference>
<proteinExistence type="inferred from homology"/>
<dbReference type="Pfam" id="PF01121">
    <property type="entry name" value="CoaE"/>
    <property type="match status" value="1"/>
</dbReference>
<reference evidence="7 8" key="1">
    <citation type="submission" date="2013-12" db="EMBL/GenBank/DDBJ databases">
        <authorList>
            <consortium name="DOE Joint Genome Institute"/>
            <person name="Muyzer G."/>
            <person name="Huntemann M."/>
            <person name="Han J."/>
            <person name="Chen A."/>
            <person name="Kyrpides N."/>
            <person name="Mavromatis K."/>
            <person name="Markowitz V."/>
            <person name="Palaniappan K."/>
            <person name="Ivanova N."/>
            <person name="Schaumberg A."/>
            <person name="Pati A."/>
            <person name="Liolios K."/>
            <person name="Nordberg H.P."/>
            <person name="Cantor M.N."/>
            <person name="Hua S.X."/>
            <person name="Woyke T."/>
        </authorList>
    </citation>
    <scope>NUCLEOTIDE SEQUENCE [LARGE SCALE GENOMIC DNA]</scope>
    <source>
        <strain evidence="7 8">ARh 1</strain>
    </source>
</reference>
<evidence type="ECO:0000256" key="4">
    <source>
        <dbReference type="ARBA" id="ARBA00022993"/>
    </source>
</evidence>
<keyword evidence="5" id="KW-0963">Cytoplasm</keyword>
<dbReference type="PROSITE" id="PS51219">
    <property type="entry name" value="DPCK"/>
    <property type="match status" value="1"/>
</dbReference>
<evidence type="ECO:0000313" key="8">
    <source>
        <dbReference type="Proteomes" id="UP000005289"/>
    </source>
</evidence>
<comment type="pathway">
    <text evidence="5">Cofactor biosynthesis; coenzyme A biosynthesis; CoA from (R)-pantothenate: step 5/5.</text>
</comment>
<comment type="subcellular location">
    <subcellularLocation>
        <location evidence="5">Cytoplasm</location>
    </subcellularLocation>
</comment>
<dbReference type="GO" id="GO:0005737">
    <property type="term" value="C:cytoplasm"/>
    <property type="evidence" value="ECO:0007669"/>
    <property type="project" value="UniProtKB-SubCell"/>
</dbReference>
<dbReference type="CDD" id="cd02022">
    <property type="entry name" value="DPCK"/>
    <property type="match status" value="1"/>
</dbReference>
<comment type="similarity">
    <text evidence="1 5">Belongs to the CoaE family.</text>
</comment>
<dbReference type="EC" id="2.7.1.24" evidence="5 6"/>
<comment type="function">
    <text evidence="5">Catalyzes the phosphorylation of the 3'-hydroxyl group of dephosphocoenzyme A to form coenzyme A.</text>
</comment>
<evidence type="ECO:0000256" key="3">
    <source>
        <dbReference type="ARBA" id="ARBA00022840"/>
    </source>
</evidence>
<gene>
    <name evidence="5" type="primary">coaE</name>
    <name evidence="7" type="ORF">THITH_14400</name>
</gene>
<comment type="catalytic activity">
    <reaction evidence="5">
        <text>3'-dephospho-CoA + ATP = ADP + CoA + H(+)</text>
        <dbReference type="Rhea" id="RHEA:18245"/>
        <dbReference type="ChEBI" id="CHEBI:15378"/>
        <dbReference type="ChEBI" id="CHEBI:30616"/>
        <dbReference type="ChEBI" id="CHEBI:57287"/>
        <dbReference type="ChEBI" id="CHEBI:57328"/>
        <dbReference type="ChEBI" id="CHEBI:456216"/>
        <dbReference type="EC" id="2.7.1.24"/>
    </reaction>
</comment>
<keyword evidence="2 5" id="KW-0547">Nucleotide-binding</keyword>
<evidence type="ECO:0000313" key="7">
    <source>
        <dbReference type="EMBL" id="AHE99263.1"/>
    </source>
</evidence>
<dbReference type="UniPathway" id="UPA00241">
    <property type="reaction ID" value="UER00356"/>
</dbReference>
<name>W0DQK5_9GAMM</name>
<protein>
    <recommendedName>
        <fullName evidence="5 6">Dephospho-CoA kinase</fullName>
        <ecNumber evidence="5 6">2.7.1.24</ecNumber>
    </recommendedName>
    <alternativeName>
        <fullName evidence="5">Dephosphocoenzyme A kinase</fullName>
    </alternativeName>
</protein>
<evidence type="ECO:0000256" key="6">
    <source>
        <dbReference type="NCBIfam" id="TIGR00152"/>
    </source>
</evidence>
<dbReference type="EMBL" id="CP007029">
    <property type="protein sequence ID" value="AHE99263.1"/>
    <property type="molecule type" value="Genomic_DNA"/>
</dbReference>
<dbReference type="NCBIfam" id="TIGR00152">
    <property type="entry name" value="dephospho-CoA kinase"/>
    <property type="match status" value="1"/>
</dbReference>
<dbReference type="HOGENOM" id="CLU_057180_1_2_6"/>
<keyword evidence="3 5" id="KW-0067">ATP-binding</keyword>
<accession>W0DQK5</accession>
<dbReference type="InterPro" id="IPR027417">
    <property type="entry name" value="P-loop_NTPase"/>
</dbReference>
<sequence length="201" mass="22442">MLRIGLTGGIGSGKTRVAEFFEAIGAPVIDTDRLSRELLAPGQPLLERIFREFGHGLRRADGSLDRAALRRRIFADPSLRARLEAITHPAIGRSMEERIAGLHPSAAYVVLVIPLLLEAGWQDRVDRILVVDCPEEVQVQRIMTRDRVDERAAWTMVRTQAPRKARLSVADDLIDNSQTDGLAALENRVRELDRIYRSTAG</sequence>
<dbReference type="InterPro" id="IPR001977">
    <property type="entry name" value="Depp_CoAkinase"/>
</dbReference>
<dbReference type="GO" id="GO:0005524">
    <property type="term" value="F:ATP binding"/>
    <property type="evidence" value="ECO:0007669"/>
    <property type="project" value="UniProtKB-UniRule"/>
</dbReference>
<keyword evidence="5 7" id="KW-0418">Kinase</keyword>
<keyword evidence="8" id="KW-1185">Reference proteome</keyword>
<dbReference type="HAMAP" id="MF_00376">
    <property type="entry name" value="Dephospho_CoA_kinase"/>
    <property type="match status" value="1"/>
</dbReference>
<keyword evidence="4 5" id="KW-0173">Coenzyme A biosynthesis</keyword>